<dbReference type="EMBL" id="JAPWTK010000538">
    <property type="protein sequence ID" value="KAJ8938719.1"/>
    <property type="molecule type" value="Genomic_DNA"/>
</dbReference>
<dbReference type="Proteomes" id="UP001162162">
    <property type="component" value="Unassembled WGS sequence"/>
</dbReference>
<feature type="region of interest" description="Disordered" evidence="1">
    <location>
        <begin position="45"/>
        <end position="66"/>
    </location>
</feature>
<dbReference type="AlphaFoldDB" id="A0AAV8XJF6"/>
<reference evidence="2" key="1">
    <citation type="journal article" date="2023" name="Insect Mol. Biol.">
        <title>Genome sequencing provides insights into the evolution of gene families encoding plant cell wall-degrading enzymes in longhorned beetles.</title>
        <authorList>
            <person name="Shin N.R."/>
            <person name="Okamura Y."/>
            <person name="Kirsch R."/>
            <person name="Pauchet Y."/>
        </authorList>
    </citation>
    <scope>NUCLEOTIDE SEQUENCE</scope>
    <source>
        <strain evidence="2">AMC_N1</strain>
    </source>
</reference>
<organism evidence="2 3">
    <name type="scientific">Aromia moschata</name>
    <dbReference type="NCBI Taxonomy" id="1265417"/>
    <lineage>
        <taxon>Eukaryota</taxon>
        <taxon>Metazoa</taxon>
        <taxon>Ecdysozoa</taxon>
        <taxon>Arthropoda</taxon>
        <taxon>Hexapoda</taxon>
        <taxon>Insecta</taxon>
        <taxon>Pterygota</taxon>
        <taxon>Neoptera</taxon>
        <taxon>Endopterygota</taxon>
        <taxon>Coleoptera</taxon>
        <taxon>Polyphaga</taxon>
        <taxon>Cucujiformia</taxon>
        <taxon>Chrysomeloidea</taxon>
        <taxon>Cerambycidae</taxon>
        <taxon>Cerambycinae</taxon>
        <taxon>Callichromatini</taxon>
        <taxon>Aromia</taxon>
    </lineage>
</organism>
<evidence type="ECO:0000313" key="3">
    <source>
        <dbReference type="Proteomes" id="UP001162162"/>
    </source>
</evidence>
<name>A0AAV8XJF6_9CUCU</name>
<accession>A0AAV8XJF6</accession>
<comment type="caution">
    <text evidence="2">The sequence shown here is derived from an EMBL/GenBank/DDBJ whole genome shotgun (WGS) entry which is preliminary data.</text>
</comment>
<keyword evidence="3" id="KW-1185">Reference proteome</keyword>
<protein>
    <submittedName>
        <fullName evidence="2">Uncharacterized protein</fullName>
    </submittedName>
</protein>
<proteinExistence type="predicted"/>
<evidence type="ECO:0000313" key="2">
    <source>
        <dbReference type="EMBL" id="KAJ8938719.1"/>
    </source>
</evidence>
<sequence>MGVGKLLMDWTDTKYLTVLCCLALGVSARTKDQRTTLEDIERDYLTNQKKSKPNQSSKVAASPSPTHFGFVPTKTLADYVQRDPKPAFAQLQYVPQYQQDDYPQHVAPASQRYTTSFKQYSVPLQQVSRASQKQSPQQALTQAQQVYKYVPQAQAQYPGFEDVQYVTDNSLAQGGSSTIRPSTCICSSTRRLVRPCRRWWNRKGIIDEFYAVTWQ</sequence>
<gene>
    <name evidence="2" type="ORF">NQ318_005573</name>
</gene>
<evidence type="ECO:0000256" key="1">
    <source>
        <dbReference type="SAM" id="MobiDB-lite"/>
    </source>
</evidence>